<accession>A0ACC2E3N0</accession>
<name>A0ACC2E3N0_DIPCM</name>
<evidence type="ECO:0000313" key="2">
    <source>
        <dbReference type="Proteomes" id="UP001162992"/>
    </source>
</evidence>
<gene>
    <name evidence="1" type="ORF">O6H91_03G015400</name>
</gene>
<keyword evidence="2" id="KW-1185">Reference proteome</keyword>
<dbReference type="EMBL" id="CM055094">
    <property type="protein sequence ID" value="KAJ7561136.1"/>
    <property type="molecule type" value="Genomic_DNA"/>
</dbReference>
<sequence length="132" mass="14817">MIVMLLRSIASHKGLYNGTRLIICKLGRLVIEAEIVTGKNIGSRVLIPRIPIVPSNLDLSFELQRVQFPIRPAFAMSINKAQGQTMDMVGLYLPHPMFCHGQLYVALSRVQNNARVHVRVRRLDPDASDART</sequence>
<reference evidence="2" key="1">
    <citation type="journal article" date="2024" name="Proc. Natl. Acad. Sci. U.S.A.">
        <title>Extraordinary preservation of gene collinearity over three hundred million years revealed in homosporous lycophytes.</title>
        <authorList>
            <person name="Li C."/>
            <person name="Wickell D."/>
            <person name="Kuo L.Y."/>
            <person name="Chen X."/>
            <person name="Nie B."/>
            <person name="Liao X."/>
            <person name="Peng D."/>
            <person name="Ji J."/>
            <person name="Jenkins J."/>
            <person name="Williams M."/>
            <person name="Shu S."/>
            <person name="Plott C."/>
            <person name="Barry K."/>
            <person name="Rajasekar S."/>
            <person name="Grimwood J."/>
            <person name="Han X."/>
            <person name="Sun S."/>
            <person name="Hou Z."/>
            <person name="He W."/>
            <person name="Dai G."/>
            <person name="Sun C."/>
            <person name="Schmutz J."/>
            <person name="Leebens-Mack J.H."/>
            <person name="Li F.W."/>
            <person name="Wang L."/>
        </authorList>
    </citation>
    <scope>NUCLEOTIDE SEQUENCE [LARGE SCALE GENOMIC DNA]</scope>
    <source>
        <strain evidence="2">cv. PW_Plant_1</strain>
    </source>
</reference>
<protein>
    <submittedName>
        <fullName evidence="1">Uncharacterized protein</fullName>
    </submittedName>
</protein>
<dbReference type="Proteomes" id="UP001162992">
    <property type="component" value="Chromosome 3"/>
</dbReference>
<comment type="caution">
    <text evidence="1">The sequence shown here is derived from an EMBL/GenBank/DDBJ whole genome shotgun (WGS) entry which is preliminary data.</text>
</comment>
<proteinExistence type="predicted"/>
<evidence type="ECO:0000313" key="1">
    <source>
        <dbReference type="EMBL" id="KAJ7561136.1"/>
    </source>
</evidence>
<organism evidence="1 2">
    <name type="scientific">Diphasiastrum complanatum</name>
    <name type="common">Issler's clubmoss</name>
    <name type="synonym">Lycopodium complanatum</name>
    <dbReference type="NCBI Taxonomy" id="34168"/>
    <lineage>
        <taxon>Eukaryota</taxon>
        <taxon>Viridiplantae</taxon>
        <taxon>Streptophyta</taxon>
        <taxon>Embryophyta</taxon>
        <taxon>Tracheophyta</taxon>
        <taxon>Lycopodiopsida</taxon>
        <taxon>Lycopodiales</taxon>
        <taxon>Lycopodiaceae</taxon>
        <taxon>Lycopodioideae</taxon>
        <taxon>Diphasiastrum</taxon>
    </lineage>
</organism>